<keyword evidence="1" id="KW-0472">Membrane</keyword>
<dbReference type="AlphaFoldDB" id="A0AAN5CG45"/>
<evidence type="ECO:0000313" key="3">
    <source>
        <dbReference type="Proteomes" id="UP001328107"/>
    </source>
</evidence>
<reference evidence="3" key="1">
    <citation type="submission" date="2022-10" db="EMBL/GenBank/DDBJ databases">
        <title>Genome assembly of Pristionchus species.</title>
        <authorList>
            <person name="Yoshida K."/>
            <person name="Sommer R.J."/>
        </authorList>
    </citation>
    <scope>NUCLEOTIDE SEQUENCE [LARGE SCALE GENOMIC DNA]</scope>
    <source>
        <strain evidence="3">RS5460</strain>
    </source>
</reference>
<evidence type="ECO:0008006" key="4">
    <source>
        <dbReference type="Google" id="ProtNLM"/>
    </source>
</evidence>
<dbReference type="InterPro" id="IPR019428">
    <property type="entry name" value="7TM_GPCR_serpentine_rcpt_Str"/>
</dbReference>
<accession>A0AAN5CG45</accession>
<feature type="transmembrane region" description="Helical" evidence="1">
    <location>
        <begin position="96"/>
        <end position="116"/>
    </location>
</feature>
<name>A0AAN5CG45_9BILA</name>
<evidence type="ECO:0000313" key="2">
    <source>
        <dbReference type="EMBL" id="GMR42857.1"/>
    </source>
</evidence>
<keyword evidence="1" id="KW-1133">Transmembrane helix</keyword>
<feature type="transmembrane region" description="Helical" evidence="1">
    <location>
        <begin position="6"/>
        <end position="29"/>
    </location>
</feature>
<dbReference type="EMBL" id="BTRK01000003">
    <property type="protein sequence ID" value="GMR42857.1"/>
    <property type="molecule type" value="Genomic_DNA"/>
</dbReference>
<organism evidence="2 3">
    <name type="scientific">Pristionchus mayeri</name>
    <dbReference type="NCBI Taxonomy" id="1317129"/>
    <lineage>
        <taxon>Eukaryota</taxon>
        <taxon>Metazoa</taxon>
        <taxon>Ecdysozoa</taxon>
        <taxon>Nematoda</taxon>
        <taxon>Chromadorea</taxon>
        <taxon>Rhabditida</taxon>
        <taxon>Rhabditina</taxon>
        <taxon>Diplogasteromorpha</taxon>
        <taxon>Diplogasteroidea</taxon>
        <taxon>Neodiplogasteridae</taxon>
        <taxon>Pristionchus</taxon>
    </lineage>
</organism>
<keyword evidence="1" id="KW-0812">Transmembrane</keyword>
<gene>
    <name evidence="2" type="ORF">PMAYCL1PPCAC_13052</name>
</gene>
<protein>
    <recommendedName>
        <fullName evidence="4">G protein-coupled receptor</fullName>
    </recommendedName>
</protein>
<sequence length="169" mass="19010">MIRILAVSSLFFAILSWFLNLLLLTFLIFRTSTQYSGYRLISLAIVIFDLLFSAAYAITVPLWHADGNGLMLLIPVGYTSTLSMNSFLGSLVRPSYIIWHGCMIATSFLVSATFVYRYAVICKYSAVATTNKIESLQLDTSKKSTIIRKGFVVQYLLSAQASHSRKEFY</sequence>
<feature type="transmembrane region" description="Helical" evidence="1">
    <location>
        <begin position="41"/>
        <end position="63"/>
    </location>
</feature>
<dbReference type="Proteomes" id="UP001328107">
    <property type="component" value="Unassembled WGS sequence"/>
</dbReference>
<proteinExistence type="predicted"/>
<keyword evidence="3" id="KW-1185">Reference proteome</keyword>
<evidence type="ECO:0000256" key="1">
    <source>
        <dbReference type="SAM" id="Phobius"/>
    </source>
</evidence>
<dbReference type="Pfam" id="PF10326">
    <property type="entry name" value="7TM_GPCR_Str"/>
    <property type="match status" value="1"/>
</dbReference>
<comment type="caution">
    <text evidence="2">The sequence shown here is derived from an EMBL/GenBank/DDBJ whole genome shotgun (WGS) entry which is preliminary data.</text>
</comment>